<dbReference type="Proteomes" id="UP001168146">
    <property type="component" value="Unassembled WGS sequence"/>
</dbReference>
<accession>A0AAN6FJQ1</accession>
<keyword evidence="1" id="KW-1133">Transmembrane helix</keyword>
<dbReference type="AlphaFoldDB" id="A0AAN6FJQ1"/>
<reference evidence="2" key="1">
    <citation type="submission" date="2021-12" db="EMBL/GenBank/DDBJ databases">
        <title>Black yeast isolated from Biological Soil Crust.</title>
        <authorList>
            <person name="Kurbessoian T."/>
        </authorList>
    </citation>
    <scope>NUCLEOTIDE SEQUENCE</scope>
    <source>
        <strain evidence="2">CCFEE 5208</strain>
    </source>
</reference>
<keyword evidence="1" id="KW-0812">Transmembrane</keyword>
<gene>
    <name evidence="2" type="ORF">LTR82_010076</name>
</gene>
<organism evidence="2 3">
    <name type="scientific">Friedmanniomyces endolithicus</name>
    <dbReference type="NCBI Taxonomy" id="329885"/>
    <lineage>
        <taxon>Eukaryota</taxon>
        <taxon>Fungi</taxon>
        <taxon>Dikarya</taxon>
        <taxon>Ascomycota</taxon>
        <taxon>Pezizomycotina</taxon>
        <taxon>Dothideomycetes</taxon>
        <taxon>Dothideomycetidae</taxon>
        <taxon>Mycosphaerellales</taxon>
        <taxon>Teratosphaeriaceae</taxon>
        <taxon>Friedmanniomyces</taxon>
    </lineage>
</organism>
<evidence type="ECO:0000256" key="1">
    <source>
        <dbReference type="SAM" id="Phobius"/>
    </source>
</evidence>
<name>A0AAN6FJQ1_9PEZI</name>
<evidence type="ECO:0000313" key="2">
    <source>
        <dbReference type="EMBL" id="KAK0318976.1"/>
    </source>
</evidence>
<evidence type="ECO:0000313" key="3">
    <source>
        <dbReference type="Proteomes" id="UP001168146"/>
    </source>
</evidence>
<protein>
    <submittedName>
        <fullName evidence="2">Uncharacterized protein</fullName>
    </submittedName>
</protein>
<keyword evidence="1" id="KW-0472">Membrane</keyword>
<sequence length="227" mass="25136">MFKVAELEDGPPPAYNFTASSYSSTKMDGAADIHPQAHQQGAQLLPQLYPPQPDLDTFVQDLLHDEPHIKKQLWVEYQNRTYQKQSHGLAAAVWLGSIIYFFVIIVCSGRNNDGKYSPTAIKIAWQLFASCIMVGLNNYLTGLVDTWALNAYPSTGWSQFYATLKNSILIVLSWATPFLKRLGLDVFGIDRDSGSSVERSLGVGELGRELGTRHGCEDCAEFDVSVG</sequence>
<proteinExistence type="predicted"/>
<comment type="caution">
    <text evidence="2">The sequence shown here is derived from an EMBL/GenBank/DDBJ whole genome shotgun (WGS) entry which is preliminary data.</text>
</comment>
<feature type="transmembrane region" description="Helical" evidence="1">
    <location>
        <begin position="89"/>
        <end position="108"/>
    </location>
</feature>
<feature type="transmembrane region" description="Helical" evidence="1">
    <location>
        <begin position="120"/>
        <end position="140"/>
    </location>
</feature>
<dbReference type="EMBL" id="JASUXU010000033">
    <property type="protein sequence ID" value="KAK0318976.1"/>
    <property type="molecule type" value="Genomic_DNA"/>
</dbReference>